<dbReference type="RefSeq" id="WP_063477807.1">
    <property type="nucleotide sequence ID" value="NZ_CP147845.1"/>
</dbReference>
<evidence type="ECO:0000313" key="3">
    <source>
        <dbReference type="Proteomes" id="UP000076796"/>
    </source>
</evidence>
<keyword evidence="3" id="KW-1185">Reference proteome</keyword>
<organism evidence="2 3">
    <name type="scientific">Paenibacillus glucanolyticus</name>
    <dbReference type="NCBI Taxonomy" id="59843"/>
    <lineage>
        <taxon>Bacteria</taxon>
        <taxon>Bacillati</taxon>
        <taxon>Bacillota</taxon>
        <taxon>Bacilli</taxon>
        <taxon>Bacillales</taxon>
        <taxon>Paenibacillaceae</taxon>
        <taxon>Paenibacillus</taxon>
    </lineage>
</organism>
<dbReference type="PANTHER" id="PTHR30605">
    <property type="entry name" value="ANHYDRO-N-ACETYLMURAMIC ACID KINASE"/>
    <property type="match status" value="1"/>
</dbReference>
<keyword evidence="1 2" id="KW-0418">Kinase</keyword>
<proteinExistence type="inferred from homology"/>
<dbReference type="Gene3D" id="3.30.420.40">
    <property type="match status" value="2"/>
</dbReference>
<keyword evidence="1" id="KW-0547">Nucleotide-binding</keyword>
<dbReference type="GO" id="GO:0005524">
    <property type="term" value="F:ATP binding"/>
    <property type="evidence" value="ECO:0007669"/>
    <property type="project" value="UniProtKB-UniRule"/>
</dbReference>
<keyword evidence="1" id="KW-0067">ATP-binding</keyword>
<reference evidence="2" key="1">
    <citation type="journal article" date="2016" name="Genome Announc.">
        <title>Draft genomes of two strains of Paenibacillus glucanolyticus with capability to degrade lignocellulose.</title>
        <authorList>
            <person name="Mathews S.L."/>
            <person name="Pawlak J."/>
            <person name="Grunden A.M."/>
        </authorList>
    </citation>
    <scope>NUCLEOTIDE SEQUENCE [LARGE SCALE GENOMIC DNA]</scope>
    <source>
        <strain evidence="2">SLM1</strain>
    </source>
</reference>
<dbReference type="NCBIfam" id="NF007148">
    <property type="entry name" value="PRK09585.3-2"/>
    <property type="match status" value="1"/>
</dbReference>
<dbReference type="EC" id="2.7.1.170" evidence="1"/>
<dbReference type="UniPathway" id="UPA00343"/>
<dbReference type="HAMAP" id="MF_01270">
    <property type="entry name" value="AnhMurNAc_kinase"/>
    <property type="match status" value="1"/>
</dbReference>
<dbReference type="CDD" id="cd24050">
    <property type="entry name" value="ASKHA_NBD_ANMK"/>
    <property type="match status" value="1"/>
</dbReference>
<dbReference type="GO" id="GO:0016301">
    <property type="term" value="F:kinase activity"/>
    <property type="evidence" value="ECO:0007669"/>
    <property type="project" value="UniProtKB-KW"/>
</dbReference>
<dbReference type="OrthoDB" id="9763949at2"/>
<dbReference type="UniPathway" id="UPA00544"/>
<dbReference type="STRING" id="59843.A3958_05925"/>
<dbReference type="GO" id="GO:0009254">
    <property type="term" value="P:peptidoglycan turnover"/>
    <property type="evidence" value="ECO:0007669"/>
    <property type="project" value="UniProtKB-UniRule"/>
</dbReference>
<dbReference type="GO" id="GO:0006040">
    <property type="term" value="P:amino sugar metabolic process"/>
    <property type="evidence" value="ECO:0007669"/>
    <property type="project" value="InterPro"/>
</dbReference>
<dbReference type="InterPro" id="IPR005338">
    <property type="entry name" value="Anhydro_N_Ac-Mur_kinase"/>
</dbReference>
<dbReference type="GO" id="GO:0097175">
    <property type="term" value="P:1,6-anhydro-N-acetyl-beta-muramic acid catabolic process"/>
    <property type="evidence" value="ECO:0007669"/>
    <property type="project" value="UniProtKB-UniRule"/>
</dbReference>
<dbReference type="AlphaFoldDB" id="A0A163HHX5"/>
<comment type="function">
    <text evidence="1">Catalyzes the specific phosphorylation of 1,6-anhydro-N-acetylmuramic acid (anhMurNAc) with the simultaneous cleavage of the 1,6-anhydro ring, generating MurNAc-6-P. Is required for the utilization of anhMurNAc either imported from the medium or derived from its own cell wall murein, and thus plays a role in cell wall recycling.</text>
</comment>
<comment type="similarity">
    <text evidence="1">Belongs to the anhydro-N-acetylmuramic acid kinase family.</text>
</comment>
<keyword evidence="1" id="KW-0119">Carbohydrate metabolism</keyword>
<dbReference type="Pfam" id="PF03702">
    <property type="entry name" value="AnmK"/>
    <property type="match status" value="1"/>
</dbReference>
<evidence type="ECO:0000256" key="1">
    <source>
        <dbReference type="HAMAP-Rule" id="MF_01270"/>
    </source>
</evidence>
<sequence length="396" mass="42076">MMFSPWKDGRPTVVVGLMSGTSLDGIDAAIVHIKGSGLAASVELLHYYSKAYEPELRQRLRDLCVEANSNSALICNMNAFLGYQFGAAVLEAVADAGMHVDEVDLVSSHGQTIWHQPVPEQGDPYAVASTLQIGDISAIAKHTGKLVVGDFRPADMAVGGQGAPFAPYGDWILFRHPERGRLLQNIGGIGNCTALPAGADPSDVLAFDTGPGNMVIDAVAHILSGGRLLYDDGGNWAAQGKPDRVLLDEMLAHSYFGTPPPKSTGRELFGHSYAVSFLEQAKLRKLSDEDAMATATAFTAHSIADSYENYVFPRHGIDEVIVTGGGAHNKTLLSMLGELLPGQKVMTSRTLGFDDDAKEAVIFALLGNDFMLGVPNNLPAATGAFRPTVMGKLALP</sequence>
<dbReference type="SUPFAM" id="SSF53067">
    <property type="entry name" value="Actin-like ATPase domain"/>
    <property type="match status" value="1"/>
</dbReference>
<dbReference type="Proteomes" id="UP000076796">
    <property type="component" value="Unassembled WGS sequence"/>
</dbReference>
<comment type="pathway">
    <text evidence="1">Amino-sugar metabolism; 1,6-anhydro-N-acetylmuramate degradation.</text>
</comment>
<evidence type="ECO:0000313" key="2">
    <source>
        <dbReference type="EMBL" id="KZS45490.1"/>
    </source>
</evidence>
<accession>A0A163HHX5</accession>
<feature type="binding site" evidence="1">
    <location>
        <begin position="20"/>
        <end position="27"/>
    </location>
    <ligand>
        <name>ATP</name>
        <dbReference type="ChEBI" id="CHEBI:30616"/>
    </ligand>
</feature>
<keyword evidence="1" id="KW-0808">Transferase</keyword>
<dbReference type="PANTHER" id="PTHR30605:SF0">
    <property type="entry name" value="ANHYDRO-N-ACETYLMURAMIC ACID KINASE"/>
    <property type="match status" value="1"/>
</dbReference>
<dbReference type="GO" id="GO:0016773">
    <property type="term" value="F:phosphotransferase activity, alcohol group as acceptor"/>
    <property type="evidence" value="ECO:0007669"/>
    <property type="project" value="UniProtKB-UniRule"/>
</dbReference>
<dbReference type="EMBL" id="LWMH01000001">
    <property type="protein sequence ID" value="KZS45490.1"/>
    <property type="molecule type" value="Genomic_DNA"/>
</dbReference>
<comment type="caution">
    <text evidence="2">The sequence shown here is derived from an EMBL/GenBank/DDBJ whole genome shotgun (WGS) entry which is preliminary data.</text>
</comment>
<name>A0A163HHX5_9BACL</name>
<comment type="pathway">
    <text evidence="1">Cell wall biogenesis; peptidoglycan recycling.</text>
</comment>
<gene>
    <name evidence="1" type="primary">anmK</name>
    <name evidence="2" type="ORF">AWU65_05925</name>
</gene>
<dbReference type="GeneID" id="97553227"/>
<comment type="catalytic activity">
    <reaction evidence="1">
        <text>1,6-anhydro-N-acetyl-beta-muramate + ATP + H2O = N-acetyl-D-muramate 6-phosphate + ADP + H(+)</text>
        <dbReference type="Rhea" id="RHEA:24952"/>
        <dbReference type="ChEBI" id="CHEBI:15377"/>
        <dbReference type="ChEBI" id="CHEBI:15378"/>
        <dbReference type="ChEBI" id="CHEBI:30616"/>
        <dbReference type="ChEBI" id="CHEBI:58690"/>
        <dbReference type="ChEBI" id="CHEBI:58722"/>
        <dbReference type="ChEBI" id="CHEBI:456216"/>
        <dbReference type="EC" id="2.7.1.170"/>
    </reaction>
</comment>
<protein>
    <recommendedName>
        <fullName evidence="1">Anhydro-N-acetylmuramic acid kinase</fullName>
        <ecNumber evidence="1">2.7.1.170</ecNumber>
    </recommendedName>
    <alternativeName>
        <fullName evidence="1">AnhMurNAc kinase</fullName>
    </alternativeName>
</protein>
<dbReference type="InterPro" id="IPR043129">
    <property type="entry name" value="ATPase_NBD"/>
</dbReference>